<dbReference type="Pfam" id="PF00582">
    <property type="entry name" value="Usp"/>
    <property type="match status" value="1"/>
</dbReference>
<dbReference type="Proteomes" id="UP001596461">
    <property type="component" value="Unassembled WGS sequence"/>
</dbReference>
<dbReference type="SUPFAM" id="SSF52402">
    <property type="entry name" value="Adenine nucleotide alpha hydrolases-like"/>
    <property type="match status" value="1"/>
</dbReference>
<name>A0ABD5W983_9EURY</name>
<comment type="caution">
    <text evidence="2">The sequence shown here is derived from an EMBL/GenBank/DDBJ whole genome shotgun (WGS) entry which is preliminary data.</text>
</comment>
<dbReference type="RefSeq" id="WP_284033519.1">
    <property type="nucleotide sequence ID" value="NZ_CP126155.1"/>
</dbReference>
<evidence type="ECO:0000259" key="1">
    <source>
        <dbReference type="Pfam" id="PF00582"/>
    </source>
</evidence>
<evidence type="ECO:0000313" key="3">
    <source>
        <dbReference type="Proteomes" id="UP001596461"/>
    </source>
</evidence>
<dbReference type="InterPro" id="IPR006016">
    <property type="entry name" value="UspA"/>
</dbReference>
<gene>
    <name evidence="2" type="ORF">ACFQL9_03400</name>
</gene>
<proteinExistence type="predicted"/>
<protein>
    <submittedName>
        <fullName evidence="2">Universal stress protein</fullName>
    </submittedName>
</protein>
<organism evidence="2 3">
    <name type="scientific">Halobaculum lipolyticum</name>
    <dbReference type="NCBI Taxonomy" id="3032001"/>
    <lineage>
        <taxon>Archaea</taxon>
        <taxon>Methanobacteriati</taxon>
        <taxon>Methanobacteriota</taxon>
        <taxon>Stenosarchaea group</taxon>
        <taxon>Halobacteria</taxon>
        <taxon>Halobacteriales</taxon>
        <taxon>Haloferacaceae</taxon>
        <taxon>Halobaculum</taxon>
    </lineage>
</organism>
<dbReference type="Gene3D" id="3.40.50.620">
    <property type="entry name" value="HUPs"/>
    <property type="match status" value="1"/>
</dbReference>
<feature type="domain" description="UspA" evidence="1">
    <location>
        <begin position="6"/>
        <end position="144"/>
    </location>
</feature>
<accession>A0ABD5W983</accession>
<dbReference type="InterPro" id="IPR014729">
    <property type="entry name" value="Rossmann-like_a/b/a_fold"/>
</dbReference>
<evidence type="ECO:0000313" key="2">
    <source>
        <dbReference type="EMBL" id="MFC7068675.1"/>
    </source>
</evidence>
<reference evidence="2 3" key="1">
    <citation type="journal article" date="2019" name="Int. J. Syst. Evol. Microbiol.">
        <title>The Global Catalogue of Microorganisms (GCM) 10K type strain sequencing project: providing services to taxonomists for standard genome sequencing and annotation.</title>
        <authorList>
            <consortium name="The Broad Institute Genomics Platform"/>
            <consortium name="The Broad Institute Genome Sequencing Center for Infectious Disease"/>
            <person name="Wu L."/>
            <person name="Ma J."/>
        </authorList>
    </citation>
    <scope>NUCLEOTIDE SEQUENCE [LARGE SCALE GENOMIC DNA]</scope>
    <source>
        <strain evidence="2 3">DT31</strain>
    </source>
</reference>
<sequence length="154" mass="16570">MERGILPVEDSEPHRRLLVEAAEQAAARDATLVAVRFLDADEYGDRLDTLESVGRVENVEYDSDAVLDGVATDTKALVREVYDDAGVDVETEVLVAVADEDDRATKVVETAADRGCDHAFVVGAGRSPTGKALFGDTAQRVILEFDGFVTSLVD</sequence>
<dbReference type="GeneID" id="81126807"/>
<keyword evidence="3" id="KW-1185">Reference proteome</keyword>
<dbReference type="AlphaFoldDB" id="A0ABD5W983"/>
<dbReference type="EMBL" id="JBHTAH010000002">
    <property type="protein sequence ID" value="MFC7068675.1"/>
    <property type="molecule type" value="Genomic_DNA"/>
</dbReference>